<dbReference type="Gene3D" id="1.10.1240.10">
    <property type="entry name" value="Methionine synthase domain"/>
    <property type="match status" value="1"/>
</dbReference>
<evidence type="ECO:0000259" key="4">
    <source>
        <dbReference type="PROSITE" id="PS51332"/>
    </source>
</evidence>
<dbReference type="AlphaFoldDB" id="A0A8J8PFU4"/>
<gene>
    <name evidence="6" type="ORF">A3207_03410</name>
</gene>
<dbReference type="SUPFAM" id="SSF47644">
    <property type="entry name" value="Methionine synthase domain"/>
    <property type="match status" value="1"/>
</dbReference>
<dbReference type="GO" id="GO:0046872">
    <property type="term" value="F:metal ion binding"/>
    <property type="evidence" value="ECO:0007669"/>
    <property type="project" value="UniProtKB-KW"/>
</dbReference>
<dbReference type="InterPro" id="IPR003759">
    <property type="entry name" value="Cbl-bd_cap"/>
</dbReference>
<evidence type="ECO:0000256" key="2">
    <source>
        <dbReference type="ARBA" id="ARBA00022723"/>
    </source>
</evidence>
<evidence type="ECO:0000313" key="7">
    <source>
        <dbReference type="Proteomes" id="UP000752814"/>
    </source>
</evidence>
<dbReference type="InterPro" id="IPR036724">
    <property type="entry name" value="Cobalamin-bd_sf"/>
</dbReference>
<accession>A0A8J8PFU4</accession>
<keyword evidence="3" id="KW-0170">Cobalt</keyword>
<dbReference type="GO" id="GO:0050667">
    <property type="term" value="P:homocysteine metabolic process"/>
    <property type="evidence" value="ECO:0007669"/>
    <property type="project" value="TreeGrafter"/>
</dbReference>
<dbReference type="Gene3D" id="3.40.50.280">
    <property type="entry name" value="Cobalamin-binding domain"/>
    <property type="match status" value="1"/>
</dbReference>
<evidence type="ECO:0000313" key="6">
    <source>
        <dbReference type="EMBL" id="TQS83001.1"/>
    </source>
</evidence>
<dbReference type="OMA" id="VIEGDTH"/>
<keyword evidence="2" id="KW-0479">Metal-binding</keyword>
<dbReference type="Pfam" id="PF02607">
    <property type="entry name" value="B12-binding_2"/>
    <property type="match status" value="1"/>
</dbReference>
<dbReference type="PROSITE" id="PS51337">
    <property type="entry name" value="B12_BINDING_NTER"/>
    <property type="match status" value="1"/>
</dbReference>
<evidence type="ECO:0000256" key="1">
    <source>
        <dbReference type="ARBA" id="ARBA00010854"/>
    </source>
</evidence>
<evidence type="ECO:0000256" key="3">
    <source>
        <dbReference type="ARBA" id="ARBA00023285"/>
    </source>
</evidence>
<evidence type="ECO:0000259" key="5">
    <source>
        <dbReference type="PROSITE" id="PS51337"/>
    </source>
</evidence>
<dbReference type="GeneID" id="41323950"/>
<dbReference type="Proteomes" id="UP000752814">
    <property type="component" value="Unassembled WGS sequence"/>
</dbReference>
<dbReference type="SUPFAM" id="SSF52242">
    <property type="entry name" value="Cobalamin (vitamin B12)-binding domain"/>
    <property type="match status" value="1"/>
</dbReference>
<feature type="domain" description="B12-binding" evidence="4">
    <location>
        <begin position="92"/>
        <end position="214"/>
    </location>
</feature>
<comment type="caution">
    <text evidence="6">The sequence shown here is derived from an EMBL/GenBank/DDBJ whole genome shotgun (WGS) entry which is preliminary data.</text>
</comment>
<dbReference type="PANTHER" id="PTHR45833">
    <property type="entry name" value="METHIONINE SYNTHASE"/>
    <property type="match status" value="1"/>
</dbReference>
<dbReference type="PANTHER" id="PTHR45833:SF1">
    <property type="entry name" value="METHIONINE SYNTHASE"/>
    <property type="match status" value="1"/>
</dbReference>
<dbReference type="FunFam" id="3.40.50.280:FF:000003">
    <property type="entry name" value="Dimethylamine methyltransferase corrinoid protein"/>
    <property type="match status" value="1"/>
</dbReference>
<name>A0A8J8PFU4_9ARCH</name>
<dbReference type="GO" id="GO:0005829">
    <property type="term" value="C:cytosol"/>
    <property type="evidence" value="ECO:0007669"/>
    <property type="project" value="TreeGrafter"/>
</dbReference>
<proteinExistence type="inferred from homology"/>
<dbReference type="GO" id="GO:0046653">
    <property type="term" value="P:tetrahydrofolate metabolic process"/>
    <property type="evidence" value="ECO:0007669"/>
    <property type="project" value="TreeGrafter"/>
</dbReference>
<dbReference type="InterPro" id="IPR036594">
    <property type="entry name" value="Meth_synthase_dom"/>
</dbReference>
<dbReference type="GO" id="GO:0031419">
    <property type="term" value="F:cobalamin binding"/>
    <property type="evidence" value="ECO:0007669"/>
    <property type="project" value="InterPro"/>
</dbReference>
<organism evidence="6 7">
    <name type="scientific">Candidatus Methanomassiliicoccus intestinalis</name>
    <dbReference type="NCBI Taxonomy" id="1406512"/>
    <lineage>
        <taxon>Archaea</taxon>
        <taxon>Methanobacteriati</taxon>
        <taxon>Thermoplasmatota</taxon>
        <taxon>Thermoplasmata</taxon>
        <taxon>Methanomassiliicoccales</taxon>
        <taxon>Methanomassiliicoccaceae</taxon>
        <taxon>Methanomassiliicoccus</taxon>
    </lineage>
</organism>
<dbReference type="SMART" id="SM01018">
    <property type="entry name" value="B12-binding_2"/>
    <property type="match status" value="1"/>
</dbReference>
<dbReference type="InterPro" id="IPR006158">
    <property type="entry name" value="Cobalamin-bd"/>
</dbReference>
<sequence>MSAEESLEKLSEVVIKGKIKEAKPLAEEAIAAGASPEVIIFDALSKAMGVVGQKYESKQYFLPQVLLAAQTMYQALDVVLPLLKAGSAADTAAKVVIGVVEGDVHDIGKNIVKAMLTGAGYTIFDMGRDCPTKTMIDKVKAEGANIVATSSLMTPTLAAMKEIERVLAEENLKPQVKSIIGGGATTKDFAAQIGADAWAYDAVEAVEVVKNLLK</sequence>
<comment type="similarity">
    <text evidence="1">Belongs to the methylamine corrinoid protein family.</text>
</comment>
<dbReference type="Pfam" id="PF02310">
    <property type="entry name" value="B12-binding"/>
    <property type="match status" value="1"/>
</dbReference>
<protein>
    <submittedName>
        <fullName evidence="6">Uncharacterized protein</fullName>
    </submittedName>
</protein>
<dbReference type="RefSeq" id="WP_020449409.1">
    <property type="nucleotide sequence ID" value="NZ_CAYAXV010000005.1"/>
</dbReference>
<reference evidence="6" key="1">
    <citation type="submission" date="2016-03" db="EMBL/GenBank/DDBJ databases">
        <authorList>
            <person name="Borrel G."/>
            <person name="Mccann A."/>
            <person name="O'Toole P.W."/>
        </authorList>
    </citation>
    <scope>NUCLEOTIDE SEQUENCE</scope>
    <source>
        <strain evidence="6">183</strain>
    </source>
</reference>
<dbReference type="GO" id="GO:0008705">
    <property type="term" value="F:methionine synthase activity"/>
    <property type="evidence" value="ECO:0007669"/>
    <property type="project" value="TreeGrafter"/>
</dbReference>
<dbReference type="InterPro" id="IPR050554">
    <property type="entry name" value="Met_Synthase/Corrinoid"/>
</dbReference>
<feature type="domain" description="B12-binding N-terminal" evidence="5">
    <location>
        <begin position="1"/>
        <end position="91"/>
    </location>
</feature>
<dbReference type="PROSITE" id="PS51332">
    <property type="entry name" value="B12_BINDING"/>
    <property type="match status" value="1"/>
</dbReference>
<dbReference type="EMBL" id="LVVT01000014">
    <property type="protein sequence ID" value="TQS83001.1"/>
    <property type="molecule type" value="Genomic_DNA"/>
</dbReference>